<organism evidence="1 2">
    <name type="scientific">Paraburkholderia piptadeniae</name>
    <dbReference type="NCBI Taxonomy" id="1701573"/>
    <lineage>
        <taxon>Bacteria</taxon>
        <taxon>Pseudomonadati</taxon>
        <taxon>Pseudomonadota</taxon>
        <taxon>Betaproteobacteria</taxon>
        <taxon>Burkholderiales</taxon>
        <taxon>Burkholderiaceae</taxon>
        <taxon>Paraburkholderia</taxon>
    </lineage>
</organism>
<gene>
    <name evidence="1" type="ORF">BN2476_430007</name>
</gene>
<keyword evidence="2" id="KW-1185">Reference proteome</keyword>
<comment type="caution">
    <text evidence="1">The sequence shown here is derived from an EMBL/GenBank/DDBJ whole genome shotgun (WGS) entry which is preliminary data.</text>
</comment>
<accession>A0A1N7SBD5</accession>
<dbReference type="AlphaFoldDB" id="A0A1N7SBD5"/>
<evidence type="ECO:0000313" key="1">
    <source>
        <dbReference type="EMBL" id="SIT44724.1"/>
    </source>
</evidence>
<proteinExistence type="predicted"/>
<protein>
    <submittedName>
        <fullName evidence="1">Uncharacterized protein</fullName>
    </submittedName>
</protein>
<sequence>MGSPYSMLHSTDFYQLRKGFVTGLSQSDLRS</sequence>
<name>A0A1N7SBD5_9BURK</name>
<dbReference type="Proteomes" id="UP000195569">
    <property type="component" value="Unassembled WGS sequence"/>
</dbReference>
<evidence type="ECO:0000313" key="2">
    <source>
        <dbReference type="Proteomes" id="UP000195569"/>
    </source>
</evidence>
<dbReference type="EMBL" id="CYGY02000043">
    <property type="protein sequence ID" value="SIT44724.1"/>
    <property type="molecule type" value="Genomic_DNA"/>
</dbReference>
<reference evidence="1" key="1">
    <citation type="submission" date="2016-12" db="EMBL/GenBank/DDBJ databases">
        <authorList>
            <person name="Moulin L."/>
        </authorList>
    </citation>
    <scope>NUCLEOTIDE SEQUENCE [LARGE SCALE GENOMIC DNA]</scope>
    <source>
        <strain evidence="1">STM 7183</strain>
    </source>
</reference>